<reference evidence="1 2" key="1">
    <citation type="submission" date="2020-01" db="EMBL/GenBank/DDBJ databases">
        <title>Paenibacillus soybeanensis sp. nov. isolated from the nodules of soybean (Glycine max(L.) Merr).</title>
        <authorList>
            <person name="Wang H."/>
        </authorList>
    </citation>
    <scope>NUCLEOTIDE SEQUENCE [LARGE SCALE GENOMIC DNA]</scope>
    <source>
        <strain evidence="1 2">DSM 23054</strain>
    </source>
</reference>
<comment type="caution">
    <text evidence="1">The sequence shown here is derived from an EMBL/GenBank/DDBJ whole genome shotgun (WGS) entry which is preliminary data.</text>
</comment>
<dbReference type="AlphaFoldDB" id="A0A7X4YLA3"/>
<sequence>MAYETDNRNFLMLLTQQLADAQSLLDIGCGPCLILDDLPYKHIVALDIHRPYLINRVTKSEHILPLNADARMIDKLFVPKSFSAVSFIDSIEHFSKQDALGMLSKAELIAKRQVIVFTPRGFFPQENIDHFGLNGEEFQAHRSGWGPEELEQLGFEVTVMKGQHDHRNPAFVSTFGVGHPPVDALLAVKNV</sequence>
<dbReference type="SUPFAM" id="SSF53335">
    <property type="entry name" value="S-adenosyl-L-methionine-dependent methyltransferases"/>
    <property type="match status" value="1"/>
</dbReference>
<protein>
    <submittedName>
        <fullName evidence="1">Class I SAM-dependent methyltransferase</fullName>
    </submittedName>
</protein>
<evidence type="ECO:0000313" key="1">
    <source>
        <dbReference type="EMBL" id="NBC67469.1"/>
    </source>
</evidence>
<dbReference type="GO" id="GO:0008168">
    <property type="term" value="F:methyltransferase activity"/>
    <property type="evidence" value="ECO:0007669"/>
    <property type="project" value="UniProtKB-KW"/>
</dbReference>
<dbReference type="Proteomes" id="UP000558113">
    <property type="component" value="Unassembled WGS sequence"/>
</dbReference>
<dbReference type="Gene3D" id="3.40.50.150">
    <property type="entry name" value="Vaccinia Virus protein VP39"/>
    <property type="match status" value="1"/>
</dbReference>
<proteinExistence type="predicted"/>
<evidence type="ECO:0000313" key="2">
    <source>
        <dbReference type="Proteomes" id="UP000558113"/>
    </source>
</evidence>
<keyword evidence="1" id="KW-0489">Methyltransferase</keyword>
<dbReference type="EMBL" id="JAAAMU010000001">
    <property type="protein sequence ID" value="NBC67469.1"/>
    <property type="molecule type" value="Genomic_DNA"/>
</dbReference>
<gene>
    <name evidence="1" type="ORF">GT003_00485</name>
</gene>
<organism evidence="1 2">
    <name type="scientific">Paenibacillus sacheonensis</name>
    <dbReference type="NCBI Taxonomy" id="742054"/>
    <lineage>
        <taxon>Bacteria</taxon>
        <taxon>Bacillati</taxon>
        <taxon>Bacillota</taxon>
        <taxon>Bacilli</taxon>
        <taxon>Bacillales</taxon>
        <taxon>Paenibacillaceae</taxon>
        <taxon>Paenibacillus</taxon>
    </lineage>
</organism>
<name>A0A7X4YLA3_9BACL</name>
<accession>A0A7X4YLA3</accession>
<dbReference type="RefSeq" id="WP_161693291.1">
    <property type="nucleotide sequence ID" value="NZ_JAAAMU010000001.1"/>
</dbReference>
<dbReference type="InterPro" id="IPR029063">
    <property type="entry name" value="SAM-dependent_MTases_sf"/>
</dbReference>
<keyword evidence="1" id="KW-0808">Transferase</keyword>
<dbReference type="OrthoDB" id="8441856at2"/>
<keyword evidence="2" id="KW-1185">Reference proteome</keyword>
<dbReference type="GO" id="GO:0032259">
    <property type="term" value="P:methylation"/>
    <property type="evidence" value="ECO:0007669"/>
    <property type="project" value="UniProtKB-KW"/>
</dbReference>